<dbReference type="InterPro" id="IPR000515">
    <property type="entry name" value="MetI-like"/>
</dbReference>
<reference evidence="9" key="1">
    <citation type="submission" date="2022-05" db="EMBL/GenBank/DDBJ databases">
        <title>Complete genome sequence of toluene-degrading Gulosibacter sediminis strain ACHW.36C.</title>
        <authorList>
            <person name="Wai A.C."/>
            <person name="Lai G.K."/>
            <person name="Griffin S.D."/>
            <person name="Leung F.C."/>
        </authorList>
    </citation>
    <scope>NUCLEOTIDE SEQUENCE [LARGE SCALE GENOMIC DNA]</scope>
    <source>
        <strain evidence="9">ACHW.36C</strain>
    </source>
</reference>
<sequence>MSAEARPVGANRGARVLGAVGTYVVLIGAALLTLTPFLLAIMAAFMEPRQLASQGVSLPMPPTLDNFTALGERRVDFGEAALVTVGVVLLVTAGQLLFSVMAAFAFARLRFPGRNLLFWVFLATLMVPQVVTVIPLYFMMSEAGFGGEFLGLVLPFMFGSPYAVFLLREQFRQIPQELIDAMRMDGAGTWSILFGLVVPLSRSTIVTLLLITVVSHWNNFMWPLMIGQNRIHVLTTATASLQEQYSNNITLVMAASVLAMLPLIVLFVIFQKQIVRSIRISSFR</sequence>
<evidence type="ECO:0000256" key="3">
    <source>
        <dbReference type="ARBA" id="ARBA00022475"/>
    </source>
</evidence>
<name>A0ABY4N0Q5_9MICO</name>
<dbReference type="PANTHER" id="PTHR43744:SF12">
    <property type="entry name" value="ABC TRANSPORTER PERMEASE PROTEIN MG189-RELATED"/>
    <property type="match status" value="1"/>
</dbReference>
<dbReference type="InterPro" id="IPR035906">
    <property type="entry name" value="MetI-like_sf"/>
</dbReference>
<feature type="transmembrane region" description="Helical" evidence="7">
    <location>
        <begin position="116"/>
        <end position="137"/>
    </location>
</feature>
<dbReference type="PROSITE" id="PS50928">
    <property type="entry name" value="ABC_TM1"/>
    <property type="match status" value="1"/>
</dbReference>
<dbReference type="PANTHER" id="PTHR43744">
    <property type="entry name" value="ABC TRANSPORTER PERMEASE PROTEIN MG189-RELATED-RELATED"/>
    <property type="match status" value="1"/>
</dbReference>
<organism evidence="9">
    <name type="scientific">Gulosibacter sediminis</name>
    <dbReference type="NCBI Taxonomy" id="1729695"/>
    <lineage>
        <taxon>Bacteria</taxon>
        <taxon>Bacillati</taxon>
        <taxon>Actinomycetota</taxon>
        <taxon>Actinomycetes</taxon>
        <taxon>Micrococcales</taxon>
        <taxon>Microbacteriaceae</taxon>
        <taxon>Gulosibacter</taxon>
    </lineage>
</organism>
<keyword evidence="5 7" id="KW-1133">Transmembrane helix</keyword>
<protein>
    <submittedName>
        <fullName evidence="9">Carbohydrate ABC transporter permease</fullName>
    </submittedName>
</protein>
<dbReference type="CDD" id="cd06261">
    <property type="entry name" value="TM_PBP2"/>
    <property type="match status" value="1"/>
</dbReference>
<evidence type="ECO:0000259" key="8">
    <source>
        <dbReference type="PROSITE" id="PS50928"/>
    </source>
</evidence>
<dbReference type="EMBL" id="CP097160">
    <property type="protein sequence ID" value="UQN14803.1"/>
    <property type="molecule type" value="Genomic_DNA"/>
</dbReference>
<keyword evidence="4 7" id="KW-0812">Transmembrane</keyword>
<evidence type="ECO:0000256" key="5">
    <source>
        <dbReference type="ARBA" id="ARBA00022989"/>
    </source>
</evidence>
<dbReference type="Pfam" id="PF00528">
    <property type="entry name" value="BPD_transp_1"/>
    <property type="match status" value="1"/>
</dbReference>
<accession>A0ABY4N0Q5</accession>
<dbReference type="Gene3D" id="1.10.3720.10">
    <property type="entry name" value="MetI-like"/>
    <property type="match status" value="1"/>
</dbReference>
<comment type="similarity">
    <text evidence="7">Belongs to the binding-protein-dependent transport system permease family.</text>
</comment>
<comment type="subcellular location">
    <subcellularLocation>
        <location evidence="1 7">Cell membrane</location>
        <topology evidence="1 7">Multi-pass membrane protein</topology>
    </subcellularLocation>
</comment>
<feature type="transmembrane region" description="Helical" evidence="7">
    <location>
        <begin position="80"/>
        <end position="104"/>
    </location>
</feature>
<evidence type="ECO:0000256" key="2">
    <source>
        <dbReference type="ARBA" id="ARBA00022448"/>
    </source>
</evidence>
<feature type="transmembrane region" description="Helical" evidence="7">
    <location>
        <begin position="149"/>
        <end position="167"/>
    </location>
</feature>
<feature type="transmembrane region" description="Helical" evidence="7">
    <location>
        <begin position="249"/>
        <end position="270"/>
    </location>
</feature>
<evidence type="ECO:0000256" key="1">
    <source>
        <dbReference type="ARBA" id="ARBA00004651"/>
    </source>
</evidence>
<evidence type="ECO:0000313" key="9">
    <source>
        <dbReference type="EMBL" id="UQN14803.1"/>
    </source>
</evidence>
<dbReference type="SUPFAM" id="SSF161098">
    <property type="entry name" value="MetI-like"/>
    <property type="match status" value="1"/>
</dbReference>
<feature type="transmembrane region" description="Helical" evidence="7">
    <location>
        <begin position="188"/>
        <end position="214"/>
    </location>
</feature>
<evidence type="ECO:0000256" key="4">
    <source>
        <dbReference type="ARBA" id="ARBA00022692"/>
    </source>
</evidence>
<feature type="transmembrane region" description="Helical" evidence="7">
    <location>
        <begin position="20"/>
        <end position="45"/>
    </location>
</feature>
<evidence type="ECO:0000256" key="6">
    <source>
        <dbReference type="ARBA" id="ARBA00023136"/>
    </source>
</evidence>
<keyword evidence="3" id="KW-1003">Cell membrane</keyword>
<proteinExistence type="inferred from homology"/>
<feature type="domain" description="ABC transmembrane type-1" evidence="8">
    <location>
        <begin position="81"/>
        <end position="270"/>
    </location>
</feature>
<evidence type="ECO:0000256" key="7">
    <source>
        <dbReference type="RuleBase" id="RU363032"/>
    </source>
</evidence>
<keyword evidence="2 7" id="KW-0813">Transport</keyword>
<gene>
    <name evidence="9" type="ORF">M3M28_12280</name>
</gene>
<keyword evidence="6 7" id="KW-0472">Membrane</keyword>